<sequence length="153" mass="16304">MTFAVLGTVFNTFAIGICLAILNDFGWFSVTASTSELLLFASLISAVDPVAVIAVFEEMHVNKPLFVTVFGEALFNDAISVVLFGIFKSFALTLTLTSPNSDSNSNLDPDSNSEAAFSKIDYLWGFVAFFAVSFGGVLIGILSAIGCALSTRY</sequence>
<feature type="domain" description="Cation/H+ exchanger transmembrane" evidence="10">
    <location>
        <begin position="2"/>
        <end position="152"/>
    </location>
</feature>
<dbReference type="GO" id="GO:0098719">
    <property type="term" value="P:sodium ion import across plasma membrane"/>
    <property type="evidence" value="ECO:0007669"/>
    <property type="project" value="TreeGrafter"/>
</dbReference>
<evidence type="ECO:0000256" key="4">
    <source>
        <dbReference type="ARBA" id="ARBA00022989"/>
    </source>
</evidence>
<keyword evidence="12" id="KW-1185">Reference proteome</keyword>
<evidence type="ECO:0000259" key="10">
    <source>
        <dbReference type="Pfam" id="PF00999"/>
    </source>
</evidence>
<protein>
    <submittedName>
        <fullName evidence="11">Na_H_Exchanger domain-containing protein</fullName>
    </submittedName>
</protein>
<dbReference type="InterPro" id="IPR006153">
    <property type="entry name" value="Cation/H_exchanger_TM"/>
</dbReference>
<evidence type="ECO:0000313" key="11">
    <source>
        <dbReference type="EnsemblMetazoa" id="CJA41657a.1"/>
    </source>
</evidence>
<feature type="transmembrane region" description="Helical" evidence="9">
    <location>
        <begin position="122"/>
        <end position="149"/>
    </location>
</feature>
<reference evidence="12" key="1">
    <citation type="submission" date="2010-08" db="EMBL/GenBank/DDBJ databases">
        <authorList>
            <consortium name="Caenorhabditis japonica Sequencing Consortium"/>
            <person name="Wilson R.K."/>
        </authorList>
    </citation>
    <scope>NUCLEOTIDE SEQUENCE [LARGE SCALE GENOMIC DNA]</scope>
    <source>
        <strain evidence="12">DF5081</strain>
    </source>
</reference>
<evidence type="ECO:0000256" key="3">
    <source>
        <dbReference type="ARBA" id="ARBA00022692"/>
    </source>
</evidence>
<keyword evidence="2" id="KW-0813">Transport</keyword>
<keyword evidence="5" id="KW-0915">Sodium</keyword>
<dbReference type="InterPro" id="IPR018422">
    <property type="entry name" value="Cation/H_exchanger_CPA1"/>
</dbReference>
<feature type="transmembrane region" description="Helical" evidence="9">
    <location>
        <begin position="65"/>
        <end position="87"/>
    </location>
</feature>
<comment type="subcellular location">
    <subcellularLocation>
        <location evidence="1">Membrane</location>
        <topology evidence="1">Multi-pass membrane protein</topology>
    </subcellularLocation>
</comment>
<dbReference type="Pfam" id="PF00999">
    <property type="entry name" value="Na_H_Exchanger"/>
    <property type="match status" value="1"/>
</dbReference>
<keyword evidence="6" id="KW-0406">Ion transport</keyword>
<dbReference type="GO" id="GO:0005886">
    <property type="term" value="C:plasma membrane"/>
    <property type="evidence" value="ECO:0007669"/>
    <property type="project" value="TreeGrafter"/>
</dbReference>
<dbReference type="GO" id="GO:0015386">
    <property type="term" value="F:potassium:proton antiporter activity"/>
    <property type="evidence" value="ECO:0007669"/>
    <property type="project" value="TreeGrafter"/>
</dbReference>
<keyword evidence="7 9" id="KW-0472">Membrane</keyword>
<feature type="transmembrane region" description="Helical" evidence="9">
    <location>
        <begin position="38"/>
        <end position="56"/>
    </location>
</feature>
<organism evidence="11 12">
    <name type="scientific">Caenorhabditis japonica</name>
    <dbReference type="NCBI Taxonomy" id="281687"/>
    <lineage>
        <taxon>Eukaryota</taxon>
        <taxon>Metazoa</taxon>
        <taxon>Ecdysozoa</taxon>
        <taxon>Nematoda</taxon>
        <taxon>Chromadorea</taxon>
        <taxon>Rhabditida</taxon>
        <taxon>Rhabditina</taxon>
        <taxon>Rhabditomorpha</taxon>
        <taxon>Rhabditoidea</taxon>
        <taxon>Rhabditidae</taxon>
        <taxon>Peloderinae</taxon>
        <taxon>Caenorhabditis</taxon>
    </lineage>
</organism>
<proteinExistence type="predicted"/>
<dbReference type="GO" id="GO:0015385">
    <property type="term" value="F:sodium:proton antiporter activity"/>
    <property type="evidence" value="ECO:0007669"/>
    <property type="project" value="InterPro"/>
</dbReference>
<name>A0A8R1ER13_CAEJA</name>
<dbReference type="Proteomes" id="UP000005237">
    <property type="component" value="Unassembled WGS sequence"/>
</dbReference>
<evidence type="ECO:0000256" key="1">
    <source>
        <dbReference type="ARBA" id="ARBA00004141"/>
    </source>
</evidence>
<keyword evidence="4 9" id="KW-1133">Transmembrane helix</keyword>
<evidence type="ECO:0000256" key="9">
    <source>
        <dbReference type="SAM" id="Phobius"/>
    </source>
</evidence>
<dbReference type="Gene3D" id="6.10.140.1330">
    <property type="match status" value="1"/>
</dbReference>
<reference evidence="11" key="2">
    <citation type="submission" date="2022-06" db="UniProtKB">
        <authorList>
            <consortium name="EnsemblMetazoa"/>
        </authorList>
    </citation>
    <scope>IDENTIFICATION</scope>
    <source>
        <strain evidence="11">DF5081</strain>
    </source>
</reference>
<keyword evidence="8" id="KW-0739">Sodium transport</keyword>
<evidence type="ECO:0000256" key="7">
    <source>
        <dbReference type="ARBA" id="ARBA00023136"/>
    </source>
</evidence>
<evidence type="ECO:0000313" key="12">
    <source>
        <dbReference type="Proteomes" id="UP000005237"/>
    </source>
</evidence>
<evidence type="ECO:0000256" key="5">
    <source>
        <dbReference type="ARBA" id="ARBA00023053"/>
    </source>
</evidence>
<evidence type="ECO:0000256" key="6">
    <source>
        <dbReference type="ARBA" id="ARBA00023065"/>
    </source>
</evidence>
<accession>A0A8R1ER13</accession>
<dbReference type="PANTHER" id="PTHR10110:SF98">
    <property type="entry name" value="SODIUM_HYDROGEN EXCHANGER"/>
    <property type="match status" value="1"/>
</dbReference>
<dbReference type="PANTHER" id="PTHR10110">
    <property type="entry name" value="SODIUM/HYDROGEN EXCHANGER"/>
    <property type="match status" value="1"/>
</dbReference>
<dbReference type="EnsemblMetazoa" id="CJA41657a.1">
    <property type="protein sequence ID" value="CJA41657a.1"/>
    <property type="gene ID" value="WBGene00217505"/>
</dbReference>
<evidence type="ECO:0000256" key="8">
    <source>
        <dbReference type="ARBA" id="ARBA00023201"/>
    </source>
</evidence>
<dbReference type="AlphaFoldDB" id="A0A8R1ER13"/>
<keyword evidence="3 9" id="KW-0812">Transmembrane</keyword>
<dbReference type="GO" id="GO:0051453">
    <property type="term" value="P:regulation of intracellular pH"/>
    <property type="evidence" value="ECO:0007669"/>
    <property type="project" value="TreeGrafter"/>
</dbReference>
<evidence type="ECO:0000256" key="2">
    <source>
        <dbReference type="ARBA" id="ARBA00022448"/>
    </source>
</evidence>